<reference evidence="3 4" key="1">
    <citation type="submission" date="2023-01" db="EMBL/GenBank/DDBJ databases">
        <title>Description of Helicobacter ibis sp. nov. isolated from faecal droppings of black-faced ibis (Theristicus melanopis).</title>
        <authorList>
            <person name="Lopez-Cantillo M."/>
            <person name="Vidal-Veuthey B."/>
            <person name="Mella A."/>
            <person name="De La Haba R."/>
            <person name="Collado L."/>
        </authorList>
    </citation>
    <scope>NUCLEOTIDE SEQUENCE [LARGE SCALE GENOMIC DNA]</scope>
    <source>
        <strain evidence="3 4">A82</strain>
    </source>
</reference>
<evidence type="ECO:0000313" key="3">
    <source>
        <dbReference type="EMBL" id="MDA3968777.1"/>
    </source>
</evidence>
<protein>
    <submittedName>
        <fullName evidence="3">Nitroreductase family protein</fullName>
    </submittedName>
</protein>
<dbReference type="RefSeq" id="WP_271021073.1">
    <property type="nucleotide sequence ID" value="NZ_JAQHXR010000002.1"/>
</dbReference>
<proteinExistence type="predicted"/>
<dbReference type="InterPro" id="IPR050627">
    <property type="entry name" value="Nitroreductase/BluB"/>
</dbReference>
<dbReference type="PANTHER" id="PTHR23026:SF125">
    <property type="entry name" value="OXYGEN-INSENSITIVE NAD(P)H NITROREDUCTASE"/>
    <property type="match status" value="1"/>
</dbReference>
<dbReference type="Gene3D" id="3.40.109.10">
    <property type="entry name" value="NADH Oxidase"/>
    <property type="match status" value="1"/>
</dbReference>
<keyword evidence="1" id="KW-0520">NAD</keyword>
<dbReference type="Proteomes" id="UP001210261">
    <property type="component" value="Unassembled WGS sequence"/>
</dbReference>
<dbReference type="EMBL" id="JAQHXR010000002">
    <property type="protein sequence ID" value="MDA3968777.1"/>
    <property type="molecule type" value="Genomic_DNA"/>
</dbReference>
<name>A0ABT4VDJ8_9HELI</name>
<accession>A0ABT4VDJ8</accession>
<dbReference type="InterPro" id="IPR000415">
    <property type="entry name" value="Nitroreductase-like"/>
</dbReference>
<organism evidence="3 4">
    <name type="scientific">Helicobacter ibis</name>
    <dbReference type="NCBI Taxonomy" id="2962633"/>
    <lineage>
        <taxon>Bacteria</taxon>
        <taxon>Pseudomonadati</taxon>
        <taxon>Campylobacterota</taxon>
        <taxon>Epsilonproteobacteria</taxon>
        <taxon>Campylobacterales</taxon>
        <taxon>Helicobacteraceae</taxon>
        <taxon>Helicobacter</taxon>
    </lineage>
</organism>
<evidence type="ECO:0000313" key="4">
    <source>
        <dbReference type="Proteomes" id="UP001210261"/>
    </source>
</evidence>
<sequence length="203" mass="23357">MEDTFKKIIEQRYACREFGDESIPKEQLDYILEAGRLSPSSLGLEPWRFYVTTNKERKQEICKIAKNQNHVGACGAIIILVARLDFGEYFVEKLQKRNMSQEELDKRIKVYKPFIDSMDINQKYAYAREQTFLALGNLANATKAIGLDSCIIGGFDNDLLDSYLKLDVTKERSSIILVVGKAKICDITKKTRFAKEEIIRRLD</sequence>
<evidence type="ECO:0000256" key="1">
    <source>
        <dbReference type="ARBA" id="ARBA00023027"/>
    </source>
</evidence>
<dbReference type="Pfam" id="PF00881">
    <property type="entry name" value="Nitroreductase"/>
    <property type="match status" value="1"/>
</dbReference>
<gene>
    <name evidence="3" type="ORF">PF021_03700</name>
</gene>
<dbReference type="SUPFAM" id="SSF55469">
    <property type="entry name" value="FMN-dependent nitroreductase-like"/>
    <property type="match status" value="1"/>
</dbReference>
<feature type="domain" description="Nitroreductase" evidence="2">
    <location>
        <begin position="9"/>
        <end position="181"/>
    </location>
</feature>
<dbReference type="InterPro" id="IPR029479">
    <property type="entry name" value="Nitroreductase"/>
</dbReference>
<evidence type="ECO:0000259" key="2">
    <source>
        <dbReference type="Pfam" id="PF00881"/>
    </source>
</evidence>
<comment type="caution">
    <text evidence="3">The sequence shown here is derived from an EMBL/GenBank/DDBJ whole genome shotgun (WGS) entry which is preliminary data.</text>
</comment>
<keyword evidence="4" id="KW-1185">Reference proteome</keyword>
<dbReference type="PANTHER" id="PTHR23026">
    <property type="entry name" value="NADPH NITROREDUCTASE"/>
    <property type="match status" value="1"/>
</dbReference>